<gene>
    <name evidence="1" type="ORF">GGX14DRAFT_389438</name>
</gene>
<sequence>MSSQSLVRAMPGAHSSADWLSRSCAEAVETTRLGLAETRRPRALEVNQWPEEKSDRYAHLAVNDASEVPNESATVVSDASDRSSNIPYVLRTSASGTIDSSKGQNRWHREGDDIRAAIRPCDAGGGLDPVEPLSEAEDWGKHVREGLREGYLRRIRRKYAGACCTRAASAKVTPDQLEEKKTNDLVASFLEFMDLVKDEPKRDARQTDWIRNRFREDDLQIPSQPKIAENIIHFLVERRLFEGAVAVYQYIIEDGLLPSPSTDALFLAVAMKASKTPNQLEGFKTILSYRSFTETHFMELLDHIVNLDIGADNAVQLTRLFISVKGKDYRPSRSLIMKLIGLQTQAGQIEAAADTIMEYDQSQGFDTPAEPYAQMIHSAPASDQEAVDWIMGVMREKDVPVHVMVFNSLIARQKHTPDLRKAFAFYNVIIRLAATTALKPDAITYKHLFRLLGYQYKTNYHRNASRNNKRVAPITPPRQLFADMILLWFSAKFHPPASELASVRRNQFETDQSLLTIAFRAFLYLDDYPAALVVLRTITDVGLRITERTYFILLRYMTRKVYYDVYVARAKSKTPVLALGLLGPFDHRHIDQDADAAYRWIMHRLLAHNREGQEQTSSESRRGRIPTVSEILKQDLTLSGDTLDFFPLVTILSRALQIRASASEIAWGEQWQKRTMTKARYDMIPKDVELWTWTQKEK</sequence>
<dbReference type="Proteomes" id="UP001219525">
    <property type="component" value="Unassembled WGS sequence"/>
</dbReference>
<keyword evidence="2" id="KW-1185">Reference proteome</keyword>
<dbReference type="EMBL" id="JARJCW010000010">
    <property type="protein sequence ID" value="KAJ7220046.1"/>
    <property type="molecule type" value="Genomic_DNA"/>
</dbReference>
<evidence type="ECO:0000313" key="2">
    <source>
        <dbReference type="Proteomes" id="UP001219525"/>
    </source>
</evidence>
<reference evidence="1" key="1">
    <citation type="submission" date="2023-03" db="EMBL/GenBank/DDBJ databases">
        <title>Massive genome expansion in bonnet fungi (Mycena s.s.) driven by repeated elements and novel gene families across ecological guilds.</title>
        <authorList>
            <consortium name="Lawrence Berkeley National Laboratory"/>
            <person name="Harder C.B."/>
            <person name="Miyauchi S."/>
            <person name="Viragh M."/>
            <person name="Kuo A."/>
            <person name="Thoen E."/>
            <person name="Andreopoulos B."/>
            <person name="Lu D."/>
            <person name="Skrede I."/>
            <person name="Drula E."/>
            <person name="Henrissat B."/>
            <person name="Morin E."/>
            <person name="Kohler A."/>
            <person name="Barry K."/>
            <person name="LaButti K."/>
            <person name="Morin E."/>
            <person name="Salamov A."/>
            <person name="Lipzen A."/>
            <person name="Mereny Z."/>
            <person name="Hegedus B."/>
            <person name="Baldrian P."/>
            <person name="Stursova M."/>
            <person name="Weitz H."/>
            <person name="Taylor A."/>
            <person name="Grigoriev I.V."/>
            <person name="Nagy L.G."/>
            <person name="Martin F."/>
            <person name="Kauserud H."/>
        </authorList>
    </citation>
    <scope>NUCLEOTIDE SEQUENCE</scope>
    <source>
        <strain evidence="1">9144</strain>
    </source>
</reference>
<proteinExistence type="predicted"/>
<organism evidence="1 2">
    <name type="scientific">Mycena pura</name>
    <dbReference type="NCBI Taxonomy" id="153505"/>
    <lineage>
        <taxon>Eukaryota</taxon>
        <taxon>Fungi</taxon>
        <taxon>Dikarya</taxon>
        <taxon>Basidiomycota</taxon>
        <taxon>Agaricomycotina</taxon>
        <taxon>Agaricomycetes</taxon>
        <taxon>Agaricomycetidae</taxon>
        <taxon>Agaricales</taxon>
        <taxon>Marasmiineae</taxon>
        <taxon>Mycenaceae</taxon>
        <taxon>Mycena</taxon>
    </lineage>
</organism>
<name>A0AAD6YG97_9AGAR</name>
<accession>A0AAD6YG97</accession>
<evidence type="ECO:0000313" key="1">
    <source>
        <dbReference type="EMBL" id="KAJ7220046.1"/>
    </source>
</evidence>
<comment type="caution">
    <text evidence="1">The sequence shown here is derived from an EMBL/GenBank/DDBJ whole genome shotgun (WGS) entry which is preliminary data.</text>
</comment>
<dbReference type="AlphaFoldDB" id="A0AAD6YG97"/>
<protein>
    <submittedName>
        <fullName evidence="1">Uncharacterized protein</fullName>
    </submittedName>
</protein>